<organism evidence="2 3">
    <name type="scientific">Lysobacter brunescens</name>
    <dbReference type="NCBI Taxonomy" id="262323"/>
    <lineage>
        <taxon>Bacteria</taxon>
        <taxon>Pseudomonadati</taxon>
        <taxon>Pseudomonadota</taxon>
        <taxon>Gammaproteobacteria</taxon>
        <taxon>Lysobacterales</taxon>
        <taxon>Lysobacteraceae</taxon>
        <taxon>Lysobacter</taxon>
    </lineage>
</organism>
<dbReference type="Proteomes" id="UP001597110">
    <property type="component" value="Unassembled WGS sequence"/>
</dbReference>
<gene>
    <name evidence="2" type="ORF">ACFQ0E_10210</name>
</gene>
<sequence>MAFPRSRSLVLAVCLFAGLAGTAPASDTASPSPSQRWAWLAADGGTYWYVPQAGLPAYRWQTNDPAGATQVSDQTVWHIERFENGYVFGPVVGQLDDQSPQCQYLIGSITPDGRVYLTFTSTGSSGSPSLTTGIGEVIEDQTGPVFQMQMATGSDRLQVTHWARMTQCRAGEPCWDALPGLDDTSISEFLGSCGAD</sequence>
<accession>A0ABW2YBN7</accession>
<name>A0ABW2YBN7_9GAMM</name>
<evidence type="ECO:0000313" key="2">
    <source>
        <dbReference type="EMBL" id="MFD0725972.1"/>
    </source>
</evidence>
<protein>
    <recommendedName>
        <fullName evidence="4">Secreted protein</fullName>
    </recommendedName>
</protein>
<evidence type="ECO:0000256" key="1">
    <source>
        <dbReference type="SAM" id="SignalP"/>
    </source>
</evidence>
<dbReference type="EMBL" id="JBHTIF010000001">
    <property type="protein sequence ID" value="MFD0725972.1"/>
    <property type="molecule type" value="Genomic_DNA"/>
</dbReference>
<keyword evidence="3" id="KW-1185">Reference proteome</keyword>
<feature type="signal peptide" evidence="1">
    <location>
        <begin position="1"/>
        <end position="25"/>
    </location>
</feature>
<evidence type="ECO:0008006" key="4">
    <source>
        <dbReference type="Google" id="ProtNLM"/>
    </source>
</evidence>
<reference evidence="3" key="1">
    <citation type="journal article" date="2019" name="Int. J. Syst. Evol. Microbiol.">
        <title>The Global Catalogue of Microorganisms (GCM) 10K type strain sequencing project: providing services to taxonomists for standard genome sequencing and annotation.</title>
        <authorList>
            <consortium name="The Broad Institute Genomics Platform"/>
            <consortium name="The Broad Institute Genome Sequencing Center for Infectious Disease"/>
            <person name="Wu L."/>
            <person name="Ma J."/>
        </authorList>
    </citation>
    <scope>NUCLEOTIDE SEQUENCE [LARGE SCALE GENOMIC DNA]</scope>
    <source>
        <strain evidence="3">CCUG 55585</strain>
    </source>
</reference>
<dbReference type="RefSeq" id="WP_386823548.1">
    <property type="nucleotide sequence ID" value="NZ_JBHTIF010000001.1"/>
</dbReference>
<evidence type="ECO:0000313" key="3">
    <source>
        <dbReference type="Proteomes" id="UP001597110"/>
    </source>
</evidence>
<feature type="chain" id="PRO_5046125532" description="Secreted protein" evidence="1">
    <location>
        <begin position="26"/>
        <end position="196"/>
    </location>
</feature>
<comment type="caution">
    <text evidence="2">The sequence shown here is derived from an EMBL/GenBank/DDBJ whole genome shotgun (WGS) entry which is preliminary data.</text>
</comment>
<keyword evidence="1" id="KW-0732">Signal</keyword>
<proteinExistence type="predicted"/>